<dbReference type="GO" id="GO:0004040">
    <property type="term" value="F:amidase activity"/>
    <property type="evidence" value="ECO:0007669"/>
    <property type="project" value="UniProtKB-EC"/>
</dbReference>
<sequence length="386" mass="41303">MSIDSVIYTQEDVRMKGSRTGILSGKTFTVKDVFSVEGVTNTAGNPDWFRSHPPAVKTASSLSALLKEGADLKGLTLTDELMYSLHGENIHYGTPENPRDPDRIPGGSSSGSAAAAAAGLVDFALGTDTGGSVRIPAACCGVFGIRPTHGKIPIEGVIPLSPSFDTVGWMSLSSEMLAKVGEVLLPSTMEKPVSLKPIKPEEAWEAADSATASFLAPLVSGAEDISLTHEGSLENWAEIFRIIQAFEIWEAHGSWVNQQQPAFGPGIKERFEAASKVTKEEAEAAHIKKEKIRLLLTDLLADDHMLVMPTSPGPAPLRNLAPETVDHIRKRSFQLCCIAGLAGLPQVSVPVRTPDGFIGLSAVAGPGKDKSLLRWASYMEDMSWNF</sequence>
<dbReference type="EMBL" id="CP144914">
    <property type="protein sequence ID" value="WWD81573.1"/>
    <property type="molecule type" value="Genomic_DNA"/>
</dbReference>
<evidence type="ECO:0000313" key="3">
    <source>
        <dbReference type="EMBL" id="WWD81573.1"/>
    </source>
</evidence>
<dbReference type="InterPro" id="IPR023631">
    <property type="entry name" value="Amidase_dom"/>
</dbReference>
<dbReference type="Gene3D" id="3.90.1300.10">
    <property type="entry name" value="Amidase signature (AS) domain"/>
    <property type="match status" value="1"/>
</dbReference>
<keyword evidence="3" id="KW-0378">Hydrolase</keyword>
<reference evidence="3 4" key="1">
    <citation type="submission" date="2024-01" db="EMBL/GenBank/DDBJ databases">
        <title>Complete Genome Sequence of Alkalicoccus halolimnae BZ-SZ-XJ29T, a Moderately Halophilic Bacterium Isolated from a Salt Lake.</title>
        <authorList>
            <person name="Zhao B."/>
        </authorList>
    </citation>
    <scope>NUCLEOTIDE SEQUENCE [LARGE SCALE GENOMIC DNA]</scope>
    <source>
        <strain evidence="3 4">BZ-SZ-XJ29</strain>
    </source>
</reference>
<dbReference type="PANTHER" id="PTHR46310">
    <property type="entry name" value="AMIDASE 1"/>
    <property type="match status" value="1"/>
</dbReference>
<dbReference type="SUPFAM" id="SSF75304">
    <property type="entry name" value="Amidase signature (AS) enzymes"/>
    <property type="match status" value="1"/>
</dbReference>
<protein>
    <submittedName>
        <fullName evidence="3">Amidase</fullName>
        <ecNumber evidence="3">3.5.1.4</ecNumber>
    </submittedName>
</protein>
<dbReference type="InterPro" id="IPR036928">
    <property type="entry name" value="AS_sf"/>
</dbReference>
<evidence type="ECO:0000313" key="4">
    <source>
        <dbReference type="Proteomes" id="UP000321816"/>
    </source>
</evidence>
<dbReference type="EC" id="3.5.1.4" evidence="3"/>
<dbReference type="NCBIfam" id="NF006169">
    <property type="entry name" value="PRK08310.1"/>
    <property type="match status" value="1"/>
</dbReference>
<dbReference type="KEGG" id="ahal:FTX54_001745"/>
<gene>
    <name evidence="3" type="ORF">FTX54_001745</name>
</gene>
<organism evidence="3 4">
    <name type="scientific">Alkalicoccus halolimnae</name>
    <dbReference type="NCBI Taxonomy" id="1667239"/>
    <lineage>
        <taxon>Bacteria</taxon>
        <taxon>Bacillati</taxon>
        <taxon>Bacillota</taxon>
        <taxon>Bacilli</taxon>
        <taxon>Bacillales</taxon>
        <taxon>Bacillaceae</taxon>
        <taxon>Alkalicoccus</taxon>
    </lineage>
</organism>
<feature type="region of interest" description="Disordered" evidence="1">
    <location>
        <begin position="89"/>
        <end position="111"/>
    </location>
</feature>
<dbReference type="AlphaFoldDB" id="A0AAJ8LVU9"/>
<evidence type="ECO:0000259" key="2">
    <source>
        <dbReference type="Pfam" id="PF01425"/>
    </source>
</evidence>
<accession>A0AAJ8LVU9</accession>
<dbReference type="Proteomes" id="UP000321816">
    <property type="component" value="Chromosome"/>
</dbReference>
<dbReference type="PANTHER" id="PTHR46310:SF7">
    <property type="entry name" value="AMIDASE 1"/>
    <property type="match status" value="1"/>
</dbReference>
<evidence type="ECO:0000256" key="1">
    <source>
        <dbReference type="SAM" id="MobiDB-lite"/>
    </source>
</evidence>
<feature type="domain" description="Amidase" evidence="2">
    <location>
        <begin position="12"/>
        <end position="206"/>
    </location>
</feature>
<keyword evidence="4" id="KW-1185">Reference proteome</keyword>
<name>A0AAJ8LVU9_9BACI</name>
<proteinExistence type="predicted"/>
<dbReference type="Pfam" id="PF01425">
    <property type="entry name" value="Amidase"/>
    <property type="match status" value="1"/>
</dbReference>